<name>A0A9R1P6F8_TRITD</name>
<dbReference type="GO" id="GO:0003713">
    <property type="term" value="F:transcription coactivator activity"/>
    <property type="evidence" value="ECO:0007669"/>
    <property type="project" value="TreeGrafter"/>
</dbReference>
<feature type="compositionally biased region" description="Low complexity" evidence="10">
    <location>
        <begin position="250"/>
        <end position="271"/>
    </location>
</feature>
<feature type="domain" description="MID" evidence="12">
    <location>
        <begin position="910"/>
        <end position="1156"/>
    </location>
</feature>
<evidence type="ECO:0000256" key="3">
    <source>
        <dbReference type="ARBA" id="ARBA00019618"/>
    </source>
</evidence>
<accession>A0A9R1P6F8</accession>
<keyword evidence="5 9" id="KW-0805">Transcription regulation</keyword>
<evidence type="ECO:0000259" key="12">
    <source>
        <dbReference type="Pfam" id="PF18296"/>
    </source>
</evidence>
<dbReference type="InterPro" id="IPR009401">
    <property type="entry name" value="Med13_C"/>
</dbReference>
<feature type="region of interest" description="Disordered" evidence="10">
    <location>
        <begin position="1443"/>
        <end position="1462"/>
    </location>
</feature>
<dbReference type="Gramene" id="TRITD2Av1G269420.3">
    <property type="protein sequence ID" value="TRITD2Av1G269420.3"/>
    <property type="gene ID" value="TRITD2Av1G269420"/>
</dbReference>
<evidence type="ECO:0000256" key="9">
    <source>
        <dbReference type="RuleBase" id="RU364134"/>
    </source>
</evidence>
<keyword evidence="14" id="KW-1185">Reference proteome</keyword>
<evidence type="ECO:0000256" key="1">
    <source>
        <dbReference type="ARBA" id="ARBA00004123"/>
    </source>
</evidence>
<dbReference type="GO" id="GO:0045944">
    <property type="term" value="P:positive regulation of transcription by RNA polymerase II"/>
    <property type="evidence" value="ECO:0007669"/>
    <property type="project" value="TreeGrafter"/>
</dbReference>
<evidence type="ECO:0000256" key="6">
    <source>
        <dbReference type="ARBA" id="ARBA00023159"/>
    </source>
</evidence>
<feature type="region of interest" description="Disordered" evidence="10">
    <location>
        <begin position="556"/>
        <end position="588"/>
    </location>
</feature>
<feature type="compositionally biased region" description="Polar residues" evidence="10">
    <location>
        <begin position="579"/>
        <end position="588"/>
    </location>
</feature>
<keyword evidence="7 9" id="KW-0804">Transcription</keyword>
<feature type="region of interest" description="Disordered" evidence="10">
    <location>
        <begin position="248"/>
        <end position="271"/>
    </location>
</feature>
<evidence type="ECO:0000256" key="2">
    <source>
        <dbReference type="ARBA" id="ARBA00009354"/>
    </source>
</evidence>
<sequence length="1660" mass="181084">MPVKVPMSCTTIDSVWRAQPTVEFVFAATEEAIFVHVIISARYMRNLSSDDIEKVLTHTPRSVGEGLPVIVAPSGMLGRLVGCCPSDLARQVYSSKLSAPNLPGFTQPTICQLRGQSYYVEVALGFPPASTDKISESENNQIKKEFDSVKDLHLGDDVQQKLESADGLPVLERTFIYPPEAVMVPMVHQAFVRFSSKRMWSQDWMGSSSWEAWPFWNFSPSSYFRNSSFFGSSRALGVNSNFLRLRRQRNNNSNGMTSSISSVSSTSNGSEHAVAAKGGDLLADADSTACHQSDLPLNNDIAGSKMVSKRSRSEITEDSSHAGKEVSENMQGTNGQGGCSWGWGEEGVVMDINILLLEFGDFSDFFQEDELDFGEPPGTAESHALVSPASEFGDMPFIDSPSVAMDIPEQRLSPVGFTSMEAFNHQTMSPIQDVASKVQEPLKEIASPAGSQSLVLSSSRSDFLTRAEAALTFAPEYAAVEISSCETPATLFTNPYLPGSKKRGSCGFSSRVYSYDVTQSSKVESAGDKSEKSDKLTPANLSRDVGRSSLYTLVQGRKNESEKSLNSADEQSCKGETSRPVSGETSFSSSLTIQKKSDSMLNVGYFLLSMKTALATEIECITFQAAMCRIRHTLVSLRTKASAELKSALSSAMQTESSSNSGLVPKYEMKRKESIPARLSSDVDHDMYDRSQLENVGVWRSVVVPKGAKPLDSLSTKTFTGISPSVQRQPIVKLLSAMALLVQQSTSFVDIALDMDDGDGSFFWLSLDEQRRRGFSCDPSMVHAGCGGLLGTCHSKDCAGVDLVDLLSAEVSESSMIGLLQSDIKSALKTAFANMDGPLSVIDWCRGRSNIAESAAMGDAYSFHYTTGDIRDTSNSIPIGGDAMSPPKSSNDRGIPLWEKAPLEPYASAKPVTYYALCPDIDMLTSAATDFFMQLGTKFIPYFYLFCILIVYEVCKLGTHSPQHSGGQVEQSPGKYLPSGLVLVECPDQLKTRGSHSVSISSVTEYFQALSKSWSVKSFVSSLARIIKDIKLTLNISTNQKESSNIPCTVVYVVCPFPEPSAVLQTLVESSVAIGSILSSERERKSFLYTQVAKALDSSASADEASASNVVMLSGFSIPKLVLQIVTVETLLRLHKPNELAAFKDIAFTVYNKARRIPRFVSTSDMFQSPTYMSRPQSTMLHTASPGPTLWKECLVPRMSGQTLSRETEFDASMRSVSWDNSWQPGRAVGLPDPSKIPELCAQDDRKYAFEPLFILAEPGTADYSDIMESSRFGADASSSRAYSSISGGTDSGASPPLEGSENDSGTSLHCCYGWTEDWRWLVCIWTDSRGELLDSLIFPFGGISSRQDTKVLQSLFIQILQQGCQIMSSSPEASNTRSRDVIITRIGGFLELEIQEWQKAIYSFGGNEVKKWPVQLRRSIPDGIPPNSNGPTLQQQDMGLIQDRNMPSSPSEGNQSSTGSSSYLDGFAPVKSIGSMSASYLLVPSPSMRYLSPATLQLPTCLTSESPPLAHLLHSKGTATPLAMGYVVSKAVPPVRKNAAQLTKEDRHSVLSVSIVDYYGGSTPTVQEKMSRGVGGSTMSKQARNITHETSARDYEMDMHNVLEAVAAELHALSWMTVSPVYTERRSALPFHCDMVLRLRRLLHYADRHLSQLTEKGEM</sequence>
<comment type="function">
    <text evidence="9">Component of the Mediator complex, a coactivator involved in regulated transcription of nearly all RNA polymerase II-dependent genes. Mediator functions as a bridge to convey information from gene-specific regulatory proteins to the basal RNA polymerase II transcription machinery. Mediator is recruited to promoters by direct interactions with regulatory proteins and serves as a scaffold for the assembly of a functional preinitiation complex with RNA polymerase II and the general transcription factors.</text>
</comment>
<evidence type="ECO:0000256" key="8">
    <source>
        <dbReference type="ARBA" id="ARBA00023242"/>
    </source>
</evidence>
<comment type="subunit">
    <text evidence="9">Component of the Mediator complex.</text>
</comment>
<protein>
    <recommendedName>
        <fullName evidence="3 9">Mediator of RNA polymerase II transcription subunit 13</fullName>
    </recommendedName>
</protein>
<feature type="compositionally biased region" description="Basic and acidic residues" evidence="10">
    <location>
        <begin position="311"/>
        <end position="327"/>
    </location>
</feature>
<dbReference type="Pfam" id="PF06333">
    <property type="entry name" value="Med13_C"/>
    <property type="match status" value="1"/>
</dbReference>
<evidence type="ECO:0000313" key="13">
    <source>
        <dbReference type="EMBL" id="VAH37390.1"/>
    </source>
</evidence>
<feature type="compositionally biased region" description="Low complexity" evidence="10">
    <location>
        <begin position="1449"/>
        <end position="1462"/>
    </location>
</feature>
<dbReference type="EMBL" id="LT934113">
    <property type="protein sequence ID" value="VAH37390.1"/>
    <property type="molecule type" value="Genomic_DNA"/>
</dbReference>
<organism evidence="13 14">
    <name type="scientific">Triticum turgidum subsp. durum</name>
    <name type="common">Durum wheat</name>
    <name type="synonym">Triticum durum</name>
    <dbReference type="NCBI Taxonomy" id="4567"/>
    <lineage>
        <taxon>Eukaryota</taxon>
        <taxon>Viridiplantae</taxon>
        <taxon>Streptophyta</taxon>
        <taxon>Embryophyta</taxon>
        <taxon>Tracheophyta</taxon>
        <taxon>Spermatophyta</taxon>
        <taxon>Magnoliopsida</taxon>
        <taxon>Liliopsida</taxon>
        <taxon>Poales</taxon>
        <taxon>Poaceae</taxon>
        <taxon>BOP clade</taxon>
        <taxon>Pooideae</taxon>
        <taxon>Triticodae</taxon>
        <taxon>Triticeae</taxon>
        <taxon>Triticinae</taxon>
        <taxon>Triticum</taxon>
    </lineage>
</organism>
<feature type="domain" description="Mediator complex subunit Med13 C-terminal" evidence="11">
    <location>
        <begin position="1304"/>
        <end position="1637"/>
    </location>
</feature>
<evidence type="ECO:0000256" key="4">
    <source>
        <dbReference type="ARBA" id="ARBA00022491"/>
    </source>
</evidence>
<proteinExistence type="inferred from homology"/>
<gene>
    <name evidence="13" type="ORF">TRITD_2Av1G269420</name>
</gene>
<dbReference type="GO" id="GO:0016592">
    <property type="term" value="C:mediator complex"/>
    <property type="evidence" value="ECO:0007669"/>
    <property type="project" value="InterPro"/>
</dbReference>
<dbReference type="Proteomes" id="UP000324705">
    <property type="component" value="Chromosome 2A"/>
</dbReference>
<comment type="similarity">
    <text evidence="2 9">Belongs to the Mediator complex subunit 13 family.</text>
</comment>
<dbReference type="InterPro" id="IPR041285">
    <property type="entry name" value="MID_MedPIWI"/>
</dbReference>
<evidence type="ECO:0000256" key="10">
    <source>
        <dbReference type="SAM" id="MobiDB-lite"/>
    </source>
</evidence>
<comment type="subcellular location">
    <subcellularLocation>
        <location evidence="1 9">Nucleus</location>
    </subcellularLocation>
</comment>
<keyword evidence="6 9" id="KW-0010">Activator</keyword>
<evidence type="ECO:0000313" key="14">
    <source>
        <dbReference type="Proteomes" id="UP000324705"/>
    </source>
</evidence>
<evidence type="ECO:0000259" key="11">
    <source>
        <dbReference type="Pfam" id="PF06333"/>
    </source>
</evidence>
<evidence type="ECO:0000256" key="5">
    <source>
        <dbReference type="ARBA" id="ARBA00023015"/>
    </source>
</evidence>
<keyword evidence="8 9" id="KW-0539">Nucleus</keyword>
<evidence type="ECO:0000256" key="7">
    <source>
        <dbReference type="ARBA" id="ARBA00023163"/>
    </source>
</evidence>
<keyword evidence="4 9" id="KW-0678">Repressor</keyword>
<reference evidence="13 14" key="1">
    <citation type="submission" date="2017-09" db="EMBL/GenBank/DDBJ databases">
        <authorList>
            <consortium name="International Durum Wheat Genome Sequencing Consortium (IDWGSC)"/>
            <person name="Milanesi L."/>
        </authorList>
    </citation>
    <scope>NUCLEOTIDE SEQUENCE [LARGE SCALE GENOMIC DNA]</scope>
    <source>
        <strain evidence="14">cv. Svevo</strain>
    </source>
</reference>
<dbReference type="Pfam" id="PF18296">
    <property type="entry name" value="MID_MedPIWI"/>
    <property type="match status" value="1"/>
</dbReference>
<dbReference type="PANTHER" id="PTHR48249:SF3">
    <property type="entry name" value="MEDIATOR OF RNA POLYMERASE II TRANSCRIPTION SUBUNIT 13"/>
    <property type="match status" value="1"/>
</dbReference>
<dbReference type="InterPro" id="IPR051139">
    <property type="entry name" value="Mediator_complx_sub13"/>
</dbReference>
<feature type="region of interest" description="Disordered" evidence="10">
    <location>
        <begin position="301"/>
        <end position="335"/>
    </location>
</feature>
<dbReference type="PANTHER" id="PTHR48249">
    <property type="entry name" value="MEDIATOR OF RNA POLYMERASE II TRANSCRIPTION SUBUNIT 13"/>
    <property type="match status" value="1"/>
</dbReference>